<feature type="region of interest" description="Disordered" evidence="10">
    <location>
        <begin position="233"/>
        <end position="269"/>
    </location>
</feature>
<evidence type="ECO:0000256" key="6">
    <source>
        <dbReference type="ARBA" id="ARBA00023015"/>
    </source>
</evidence>
<keyword evidence="7" id="KW-0238">DNA-binding</keyword>
<comment type="caution">
    <text evidence="12">The sequence shown here is derived from an EMBL/GenBank/DDBJ whole genome shotgun (WGS) entry which is preliminary data.</text>
</comment>
<keyword evidence="8" id="KW-0472">Membrane</keyword>
<dbReference type="OrthoDB" id="10259977at2759"/>
<feature type="region of interest" description="Disordered" evidence="10">
    <location>
        <begin position="163"/>
        <end position="182"/>
    </location>
</feature>
<feature type="compositionally biased region" description="Low complexity" evidence="10">
    <location>
        <begin position="245"/>
        <end position="256"/>
    </location>
</feature>
<keyword evidence="9" id="KW-0804">Transcription</keyword>
<protein>
    <recommendedName>
        <fullName evidence="11">PPC domain-containing protein</fullName>
    </recommendedName>
</protein>
<dbReference type="PANTHER" id="PTHR31485:SF36">
    <property type="entry name" value="HYDROXYPROLINE O-ARABINOSYLTRANSFERASE 3"/>
    <property type="match status" value="1"/>
</dbReference>
<evidence type="ECO:0000313" key="12">
    <source>
        <dbReference type="EMBL" id="KAJ8450612.1"/>
    </source>
</evidence>
<evidence type="ECO:0000256" key="10">
    <source>
        <dbReference type="SAM" id="MobiDB-lite"/>
    </source>
</evidence>
<feature type="compositionally biased region" description="Basic residues" evidence="10">
    <location>
        <begin position="69"/>
        <end position="80"/>
    </location>
</feature>
<keyword evidence="3" id="KW-0808">Transferase</keyword>
<name>A0A9Q1QQA8_9CARY</name>
<keyword evidence="4" id="KW-0812">Transmembrane</keyword>
<sequence>MSHSLSPPSDAEEPRDDSLLSSVILHKKKPMPRPNNKKPKRGDAADHTDGPDQPISSPKPVEVAAQSKPRGRPKGSKNKPKYVEPTIKTHLLEIQPGSDIVEMIHCFARTQNAGVSVVNGVGRVRNAAVRNPVAYEPANVLGGTHEILAINGIHVGPAKVKLAEESPQRQPGQDGSSGGSYSCLSGPQSSYLVVQLAVPRGAVWGGVVTGKLVAASTVMLNVCTFANYESHRLSSDDLDPNRQNSSTSGDRSSSGGEPDQDLSPRTRRNPRFHIAVTATEVPYSRWQCRIMYYWYLKVKDGPGSAMGGFTRILHSGRPDSLMEEIPTFVVDPLPHGLDKDYVVLNRPCAFVQWLERATIEEDYVLMGEPDHIFVKPLPNLAYGGNPAAFHFTYIKPVEYEIVVRKFYPQDKGPISNVDPIGSSPVIISKILLKEIAPTWKEIALRIRNDPEANTAFGWVQEM</sequence>
<dbReference type="GO" id="GO:0003677">
    <property type="term" value="F:DNA binding"/>
    <property type="evidence" value="ECO:0007669"/>
    <property type="project" value="UniProtKB-KW"/>
</dbReference>
<organism evidence="12 13">
    <name type="scientific">Carnegiea gigantea</name>
    <dbReference type="NCBI Taxonomy" id="171969"/>
    <lineage>
        <taxon>Eukaryota</taxon>
        <taxon>Viridiplantae</taxon>
        <taxon>Streptophyta</taxon>
        <taxon>Embryophyta</taxon>
        <taxon>Tracheophyta</taxon>
        <taxon>Spermatophyta</taxon>
        <taxon>Magnoliopsida</taxon>
        <taxon>eudicotyledons</taxon>
        <taxon>Gunneridae</taxon>
        <taxon>Pentapetalae</taxon>
        <taxon>Caryophyllales</taxon>
        <taxon>Cactineae</taxon>
        <taxon>Cactaceae</taxon>
        <taxon>Cactoideae</taxon>
        <taxon>Echinocereeae</taxon>
        <taxon>Carnegiea</taxon>
    </lineage>
</organism>
<evidence type="ECO:0000259" key="11">
    <source>
        <dbReference type="PROSITE" id="PS51742"/>
    </source>
</evidence>
<evidence type="ECO:0000256" key="2">
    <source>
        <dbReference type="ARBA" id="ARBA00022676"/>
    </source>
</evidence>
<keyword evidence="13" id="KW-1185">Reference proteome</keyword>
<dbReference type="PANTHER" id="PTHR31485">
    <property type="entry name" value="PEPTIDYL SERINE ALPHA-GALACTOSYLTRANSFERASE"/>
    <property type="match status" value="1"/>
</dbReference>
<evidence type="ECO:0000256" key="3">
    <source>
        <dbReference type="ARBA" id="ARBA00022679"/>
    </source>
</evidence>
<evidence type="ECO:0000256" key="4">
    <source>
        <dbReference type="ARBA" id="ARBA00022692"/>
    </source>
</evidence>
<keyword evidence="5" id="KW-1133">Transmembrane helix</keyword>
<dbReference type="Proteomes" id="UP001153076">
    <property type="component" value="Unassembled WGS sequence"/>
</dbReference>
<keyword evidence="2" id="KW-0328">Glycosyltransferase</keyword>
<dbReference type="GO" id="GO:0016757">
    <property type="term" value="F:glycosyltransferase activity"/>
    <property type="evidence" value="ECO:0007669"/>
    <property type="project" value="UniProtKB-KW"/>
</dbReference>
<accession>A0A9Q1QQA8</accession>
<feature type="domain" description="PPC" evidence="11">
    <location>
        <begin position="83"/>
        <end position="246"/>
    </location>
</feature>
<dbReference type="Pfam" id="PF03479">
    <property type="entry name" value="PCC"/>
    <property type="match status" value="1"/>
</dbReference>
<dbReference type="EMBL" id="JAKOGI010000014">
    <property type="protein sequence ID" value="KAJ8450612.1"/>
    <property type="molecule type" value="Genomic_DNA"/>
</dbReference>
<dbReference type="Gene3D" id="3.30.1330.80">
    <property type="entry name" value="Hypothetical protein, similar to alpha- acetolactate decarboxylase, domain 2"/>
    <property type="match status" value="1"/>
</dbReference>
<evidence type="ECO:0000256" key="8">
    <source>
        <dbReference type="ARBA" id="ARBA00023136"/>
    </source>
</evidence>
<dbReference type="InterPro" id="IPR056508">
    <property type="entry name" value="HPAT-like"/>
</dbReference>
<dbReference type="Pfam" id="PF23452">
    <property type="entry name" value="HPAT"/>
    <property type="match status" value="1"/>
</dbReference>
<keyword evidence="6" id="KW-0805">Transcription regulation</keyword>
<evidence type="ECO:0000256" key="5">
    <source>
        <dbReference type="ARBA" id="ARBA00022989"/>
    </source>
</evidence>
<evidence type="ECO:0000256" key="7">
    <source>
        <dbReference type="ARBA" id="ARBA00023125"/>
    </source>
</evidence>
<feature type="compositionally biased region" description="Basic and acidic residues" evidence="10">
    <location>
        <begin position="41"/>
        <end position="50"/>
    </location>
</feature>
<evidence type="ECO:0000256" key="9">
    <source>
        <dbReference type="ARBA" id="ARBA00023163"/>
    </source>
</evidence>
<evidence type="ECO:0000256" key="1">
    <source>
        <dbReference type="ARBA" id="ARBA00004167"/>
    </source>
</evidence>
<reference evidence="12" key="1">
    <citation type="submission" date="2022-04" db="EMBL/GenBank/DDBJ databases">
        <title>Carnegiea gigantea Genome sequencing and assembly v2.</title>
        <authorList>
            <person name="Copetti D."/>
            <person name="Sanderson M.J."/>
            <person name="Burquez A."/>
            <person name="Wojciechowski M.F."/>
        </authorList>
    </citation>
    <scope>NUCLEOTIDE SEQUENCE</scope>
    <source>
        <strain evidence="12">SGP5-SGP5p</strain>
        <tissue evidence="12">Aerial part</tissue>
    </source>
</reference>
<dbReference type="InterPro" id="IPR044845">
    <property type="entry name" value="HPAT/SRGT1-like"/>
</dbReference>
<feature type="region of interest" description="Disordered" evidence="10">
    <location>
        <begin position="1"/>
        <end position="84"/>
    </location>
</feature>
<dbReference type="InterPro" id="IPR005175">
    <property type="entry name" value="PPC_dom"/>
</dbReference>
<dbReference type="AlphaFoldDB" id="A0A9Q1QQA8"/>
<feature type="compositionally biased region" description="Basic residues" evidence="10">
    <location>
        <begin position="25"/>
        <end position="40"/>
    </location>
</feature>
<dbReference type="CDD" id="cd11378">
    <property type="entry name" value="DUF296"/>
    <property type="match status" value="1"/>
</dbReference>
<dbReference type="SUPFAM" id="SSF117856">
    <property type="entry name" value="AF0104/ALDC/Ptd012-like"/>
    <property type="match status" value="1"/>
</dbReference>
<gene>
    <name evidence="12" type="ORF">Cgig2_020249</name>
</gene>
<comment type="subcellular location">
    <subcellularLocation>
        <location evidence="1">Membrane</location>
        <topology evidence="1">Single-pass membrane protein</topology>
    </subcellularLocation>
</comment>
<evidence type="ECO:0000313" key="13">
    <source>
        <dbReference type="Proteomes" id="UP001153076"/>
    </source>
</evidence>
<dbReference type="GO" id="GO:0016020">
    <property type="term" value="C:membrane"/>
    <property type="evidence" value="ECO:0007669"/>
    <property type="project" value="UniProtKB-SubCell"/>
</dbReference>
<dbReference type="PROSITE" id="PS51742">
    <property type="entry name" value="PPC"/>
    <property type="match status" value="1"/>
</dbReference>
<proteinExistence type="predicted"/>